<evidence type="ECO:0000256" key="9">
    <source>
        <dbReference type="ARBA" id="ARBA00023170"/>
    </source>
</evidence>
<dbReference type="CDD" id="cd13714">
    <property type="entry name" value="PBP2_iGluR_Kainate"/>
    <property type="match status" value="1"/>
</dbReference>
<evidence type="ECO:0000256" key="15">
    <source>
        <dbReference type="SAM" id="Phobius"/>
    </source>
</evidence>
<evidence type="ECO:0000256" key="14">
    <source>
        <dbReference type="ARBA" id="ARBA00034100"/>
    </source>
</evidence>
<evidence type="ECO:0000259" key="16">
    <source>
        <dbReference type="SMART" id="SM00079"/>
    </source>
</evidence>
<evidence type="ECO:0000256" key="12">
    <source>
        <dbReference type="ARBA" id="ARBA00023286"/>
    </source>
</evidence>
<evidence type="ECO:0000256" key="8">
    <source>
        <dbReference type="ARBA" id="ARBA00023136"/>
    </source>
</evidence>
<keyword evidence="3" id="KW-0813">Transport</keyword>
<sequence>MRKGLFIFHIHNKSVNLCHELCSLLNPAGAAKIEVSNYIYTRKMLFTYIVLFLLPSIQGFPRRVPLGALFDGDEMIQRAFELSIKNVNKNARTSTDIKGLTVKGERIDTDTFDAAQKTCQLLQDGVAGIFGPQDKAASYFAQSMCDAMDLPYITARWDPDQTRGNVINLYPHPEVLSMVYQNILKDFKWEEYAILYDNTESLIRFQRVLQLQEINGYEITIYQLGNGPDYRDILQTVKMSGVNNIVIDSSYENLPTILEHAQQVGLMLQQYNIIVTNLDFQTLDLEPFQYSGVNVTGVRMINPQDPYVVEMFETPYLDWNLTDPSQLRIEAALAFDAVQLFARGMALLEDSVTGDLKQLSCNETKSWEFGYSLSNFIRAESIHGLSGPVRFDTAGFRSDFRLEIVSLNREGLKKVGDWRSTNSIAWVQKSGLPGVDEMKTLQDKHFIVLISLTYPYGMFKESSDLRTGNDRYEGFAIDIIDEMSKILGFNYTFEVQEDNVYGSLQKTTGQWNGMLRKIIDGKADLAITDLTITSERESAVDFTTPFMNLGISVLYRMPTQAPPSWSSFLLPFSYEVWGCLIGSWLIVSVVLYITGRMSADEWTNPYPCITEPEELETPYTFIDTPFFIIASLVNGASDFAPGGYATRTIATAWWCFCLIISNTYTANLAAALSTQPTVWPFKQADELPYQDKIKYGAKRDGSTISFFKTATYEPYKLMYQYMMEHASEVLTDNNEQGLKKVQQEDYAFFMESSSIEYFTQRHCNVTQVGALLDAKGYGIAMKKDIYYRNQLSGAILKLKESGIVTELQDKWWRQKRGGDKCSETPAVTVSPLNFADVGGVFIVLISGIGLSWLGTIWSFIWHIRNVSVNENVSFKEELIEELKFLVKCKATKIVRRRKKSSNTTEEGTKTPSS</sequence>
<feature type="transmembrane region" description="Helical" evidence="15">
    <location>
        <begin position="840"/>
        <end position="861"/>
    </location>
</feature>
<keyword evidence="5 15" id="KW-1133">Transmembrane helix</keyword>
<evidence type="ECO:0000256" key="11">
    <source>
        <dbReference type="ARBA" id="ARBA00023257"/>
    </source>
</evidence>
<dbReference type="PANTHER" id="PTHR18966">
    <property type="entry name" value="IONOTROPIC GLUTAMATE RECEPTOR"/>
    <property type="match status" value="1"/>
</dbReference>
<dbReference type="GO" id="GO:0045211">
    <property type="term" value="C:postsynaptic membrane"/>
    <property type="evidence" value="ECO:0007669"/>
    <property type="project" value="UniProtKB-SubCell"/>
</dbReference>
<evidence type="ECO:0000256" key="2">
    <source>
        <dbReference type="ARBA" id="ARBA00008685"/>
    </source>
</evidence>
<dbReference type="Proteomes" id="UP001258017">
    <property type="component" value="Unassembled WGS sequence"/>
</dbReference>
<dbReference type="Pfam" id="PF01094">
    <property type="entry name" value="ANF_receptor"/>
    <property type="match status" value="1"/>
</dbReference>
<evidence type="ECO:0000256" key="1">
    <source>
        <dbReference type="ARBA" id="ARBA00004141"/>
    </source>
</evidence>
<dbReference type="Pfam" id="PF10613">
    <property type="entry name" value="Lig_chan-Glu_bd"/>
    <property type="match status" value="1"/>
</dbReference>
<evidence type="ECO:0000256" key="5">
    <source>
        <dbReference type="ARBA" id="ARBA00022989"/>
    </source>
</evidence>
<dbReference type="SUPFAM" id="SSF53850">
    <property type="entry name" value="Periplasmic binding protein-like II"/>
    <property type="match status" value="1"/>
</dbReference>
<evidence type="ECO:0000256" key="6">
    <source>
        <dbReference type="ARBA" id="ARBA00023018"/>
    </source>
</evidence>
<dbReference type="InterPro" id="IPR015683">
    <property type="entry name" value="Ionotropic_Glu_rcpt"/>
</dbReference>
<comment type="subcellular location">
    <subcellularLocation>
        <location evidence="1">Membrane</location>
        <topology evidence="1">Multi-pass membrane protein</topology>
    </subcellularLocation>
    <subcellularLocation>
        <location evidence="14">Postsynaptic cell membrane</location>
    </subcellularLocation>
</comment>
<dbReference type="InterPro" id="IPR028082">
    <property type="entry name" value="Peripla_BP_I"/>
</dbReference>
<dbReference type="EMBL" id="JAIFRP010000084">
    <property type="protein sequence ID" value="KAK2579601.1"/>
    <property type="molecule type" value="Genomic_DNA"/>
</dbReference>
<feature type="domain" description="Ionotropic glutamate receptor C-terminal" evidence="16">
    <location>
        <begin position="445"/>
        <end position="814"/>
    </location>
</feature>
<keyword evidence="9" id="KW-0675">Receptor</keyword>
<dbReference type="InterPro" id="IPR001320">
    <property type="entry name" value="Iontro_rcpt_C"/>
</dbReference>
<keyword evidence="11" id="KW-0628">Postsynaptic cell membrane</keyword>
<evidence type="ECO:0000256" key="13">
    <source>
        <dbReference type="ARBA" id="ARBA00023303"/>
    </source>
</evidence>
<dbReference type="FunFam" id="3.40.190.10:FF:000061">
    <property type="entry name" value="Glutamate receptor, ionotropic kainate"/>
    <property type="match status" value="1"/>
</dbReference>
<evidence type="ECO:0000313" key="18">
    <source>
        <dbReference type="EMBL" id="KAK2579601.1"/>
    </source>
</evidence>
<evidence type="ECO:0000256" key="3">
    <source>
        <dbReference type="ARBA" id="ARBA00022448"/>
    </source>
</evidence>
<dbReference type="SMART" id="SM00918">
    <property type="entry name" value="Lig_chan-Glu_bd"/>
    <property type="match status" value="1"/>
</dbReference>
<dbReference type="SMART" id="SM00079">
    <property type="entry name" value="PBPe"/>
    <property type="match status" value="1"/>
</dbReference>
<keyword evidence="19" id="KW-1185">Reference proteome</keyword>
<dbReference type="Gene3D" id="3.40.190.10">
    <property type="entry name" value="Periplasmic binding protein-like II"/>
    <property type="match status" value="2"/>
</dbReference>
<evidence type="ECO:0000256" key="10">
    <source>
        <dbReference type="ARBA" id="ARBA00023180"/>
    </source>
</evidence>
<reference evidence="18" key="1">
    <citation type="submission" date="2021-08" db="EMBL/GenBank/DDBJ databases">
        <authorList>
            <person name="Misof B."/>
            <person name="Oliver O."/>
            <person name="Podsiadlowski L."/>
            <person name="Donath A."/>
            <person name="Peters R."/>
            <person name="Mayer C."/>
            <person name="Rust J."/>
            <person name="Gunkel S."/>
            <person name="Lesny P."/>
            <person name="Martin S."/>
            <person name="Oeyen J.P."/>
            <person name="Petersen M."/>
            <person name="Panagiotis P."/>
            <person name="Wilbrandt J."/>
            <person name="Tanja T."/>
        </authorList>
    </citation>
    <scope>NUCLEOTIDE SEQUENCE</scope>
    <source>
        <strain evidence="18">GBR_01_08_01A</strain>
        <tissue evidence="18">Thorax + abdomen</tissue>
    </source>
</reference>
<name>A0AAD9VLW0_9HYME</name>
<keyword evidence="4 15" id="KW-0812">Transmembrane</keyword>
<proteinExistence type="inferred from homology"/>
<dbReference type="InterPro" id="IPR019594">
    <property type="entry name" value="Glu/Gly-bd"/>
</dbReference>
<dbReference type="FunFam" id="3.40.190.10:FF:000178">
    <property type="entry name" value="Glutamate receptor subunit"/>
    <property type="match status" value="1"/>
</dbReference>
<dbReference type="SUPFAM" id="SSF53822">
    <property type="entry name" value="Periplasmic binding protein-like I"/>
    <property type="match status" value="1"/>
</dbReference>
<comment type="caution">
    <text evidence="18">The sequence shown here is derived from an EMBL/GenBank/DDBJ whole genome shotgun (WGS) entry which is preliminary data.</text>
</comment>
<gene>
    <name evidence="18" type="ORF">KPH14_010895</name>
</gene>
<dbReference type="InterPro" id="IPR001828">
    <property type="entry name" value="ANF_lig-bd_rcpt"/>
</dbReference>
<evidence type="ECO:0000259" key="17">
    <source>
        <dbReference type="SMART" id="SM00918"/>
    </source>
</evidence>
<accession>A0AAD9VLW0</accession>
<keyword evidence="10" id="KW-0325">Glycoprotein</keyword>
<keyword evidence="13" id="KW-0407">Ion channel</keyword>
<comment type="similarity">
    <text evidence="2">Belongs to the glutamate-gated ion channel (TC 1.A.10.1) family.</text>
</comment>
<evidence type="ECO:0000256" key="7">
    <source>
        <dbReference type="ARBA" id="ARBA00023065"/>
    </source>
</evidence>
<dbReference type="Gene3D" id="3.40.50.2300">
    <property type="match status" value="2"/>
</dbReference>
<dbReference type="AlphaFoldDB" id="A0AAD9VLW0"/>
<evidence type="ECO:0000256" key="4">
    <source>
        <dbReference type="ARBA" id="ARBA00022692"/>
    </source>
</evidence>
<keyword evidence="12" id="KW-1071">Ligand-gated ion channel</keyword>
<evidence type="ECO:0000313" key="19">
    <source>
        <dbReference type="Proteomes" id="UP001258017"/>
    </source>
</evidence>
<protein>
    <submittedName>
        <fullName evidence="18">Uncharacterized protein</fullName>
    </submittedName>
</protein>
<dbReference type="Pfam" id="PF00060">
    <property type="entry name" value="Lig_chan"/>
    <property type="match status" value="1"/>
</dbReference>
<organism evidence="18 19">
    <name type="scientific">Odynerus spinipes</name>
    <dbReference type="NCBI Taxonomy" id="1348599"/>
    <lineage>
        <taxon>Eukaryota</taxon>
        <taxon>Metazoa</taxon>
        <taxon>Ecdysozoa</taxon>
        <taxon>Arthropoda</taxon>
        <taxon>Hexapoda</taxon>
        <taxon>Insecta</taxon>
        <taxon>Pterygota</taxon>
        <taxon>Neoptera</taxon>
        <taxon>Endopterygota</taxon>
        <taxon>Hymenoptera</taxon>
        <taxon>Apocrita</taxon>
        <taxon>Aculeata</taxon>
        <taxon>Vespoidea</taxon>
        <taxon>Vespidae</taxon>
        <taxon>Eumeninae</taxon>
        <taxon>Odynerus</taxon>
    </lineage>
</organism>
<dbReference type="GO" id="GO:0015276">
    <property type="term" value="F:ligand-gated monoatomic ion channel activity"/>
    <property type="evidence" value="ECO:0007669"/>
    <property type="project" value="InterPro"/>
</dbReference>
<keyword evidence="8 15" id="KW-0472">Membrane</keyword>
<keyword evidence="6" id="KW-0770">Synapse</keyword>
<reference evidence="18" key="2">
    <citation type="journal article" date="2023" name="Commun. Biol.">
        <title>Intrasexual cuticular hydrocarbon dimorphism in a wasp sheds light on hydrocarbon biosynthesis genes in Hymenoptera.</title>
        <authorList>
            <person name="Moris V.C."/>
            <person name="Podsiadlowski L."/>
            <person name="Martin S."/>
            <person name="Oeyen J.P."/>
            <person name="Donath A."/>
            <person name="Petersen M."/>
            <person name="Wilbrandt J."/>
            <person name="Misof B."/>
            <person name="Liedtke D."/>
            <person name="Thamm M."/>
            <person name="Scheiner R."/>
            <person name="Schmitt T."/>
            <person name="Niehuis O."/>
        </authorList>
    </citation>
    <scope>NUCLEOTIDE SEQUENCE</scope>
    <source>
        <strain evidence="18">GBR_01_08_01A</strain>
    </source>
</reference>
<keyword evidence="7" id="KW-0406">Ion transport</keyword>
<feature type="domain" description="Ionotropic glutamate receptor L-glutamate and glycine-binding" evidence="17">
    <location>
        <begin position="455"/>
        <end position="520"/>
    </location>
</feature>
<dbReference type="Gene3D" id="1.10.287.70">
    <property type="match status" value="1"/>
</dbReference>
<dbReference type="CDD" id="cd06382">
    <property type="entry name" value="PBP1_iGluR_Kainate"/>
    <property type="match status" value="1"/>
</dbReference>